<comment type="caution">
    <text evidence="2">The sequence shown here is derived from an EMBL/GenBank/DDBJ whole genome shotgun (WGS) entry which is preliminary data.</text>
</comment>
<organism evidence="2 3">
    <name type="scientific">Puniceibacterium antarcticum</name>
    <dbReference type="NCBI Taxonomy" id="1206336"/>
    <lineage>
        <taxon>Bacteria</taxon>
        <taxon>Pseudomonadati</taxon>
        <taxon>Pseudomonadota</taxon>
        <taxon>Alphaproteobacteria</taxon>
        <taxon>Rhodobacterales</taxon>
        <taxon>Paracoccaceae</taxon>
        <taxon>Puniceibacterium</taxon>
    </lineage>
</organism>
<gene>
    <name evidence="2" type="ORF">P775_06175</name>
</gene>
<reference evidence="2 3" key="1">
    <citation type="submission" date="2013-09" db="EMBL/GenBank/DDBJ databases">
        <title>Genome sequencing of Phaeobacter antarcticus sp. nov. SM1211.</title>
        <authorList>
            <person name="Zhang X.-Y."/>
            <person name="Liu C."/>
            <person name="Chen X.-L."/>
            <person name="Xie B.-B."/>
            <person name="Qin Q.-L."/>
            <person name="Rong J.-C."/>
            <person name="Zhang Y.-Z."/>
        </authorList>
    </citation>
    <scope>NUCLEOTIDE SEQUENCE [LARGE SCALE GENOMIC DNA]</scope>
    <source>
        <strain evidence="2 3">SM1211</strain>
    </source>
</reference>
<protein>
    <submittedName>
        <fullName evidence="2">Uncharacterized protein</fullName>
    </submittedName>
</protein>
<feature type="region of interest" description="Disordered" evidence="1">
    <location>
        <begin position="1"/>
        <end position="23"/>
    </location>
</feature>
<dbReference type="AlphaFoldDB" id="A0A2G8RIA5"/>
<feature type="compositionally biased region" description="Basic and acidic residues" evidence="1">
    <location>
        <begin position="1"/>
        <end position="15"/>
    </location>
</feature>
<dbReference type="RefSeq" id="WP_180287338.1">
    <property type="nucleotide sequence ID" value="NZ_AWWI01000047.1"/>
</dbReference>
<dbReference type="Proteomes" id="UP000231259">
    <property type="component" value="Unassembled WGS sequence"/>
</dbReference>
<dbReference type="EMBL" id="AWWI01000047">
    <property type="protein sequence ID" value="PIL21131.1"/>
    <property type="molecule type" value="Genomic_DNA"/>
</dbReference>
<evidence type="ECO:0000256" key="1">
    <source>
        <dbReference type="SAM" id="MobiDB-lite"/>
    </source>
</evidence>
<accession>A0A2G8RIA5</accession>
<name>A0A2G8RIA5_9RHOB</name>
<sequence length="49" mass="5687">MMTRDRKPEPAHGETRQALQEARPEQIERLLQDILKIPANDDHKPSTQP</sequence>
<evidence type="ECO:0000313" key="2">
    <source>
        <dbReference type="EMBL" id="PIL21131.1"/>
    </source>
</evidence>
<evidence type="ECO:0000313" key="3">
    <source>
        <dbReference type="Proteomes" id="UP000231259"/>
    </source>
</evidence>
<keyword evidence="3" id="KW-1185">Reference proteome</keyword>
<proteinExistence type="predicted"/>